<dbReference type="InterPro" id="IPR011008">
    <property type="entry name" value="Dimeric_a/b-barrel"/>
</dbReference>
<name>A0AB39SHK1_9ACTN</name>
<reference evidence="1" key="1">
    <citation type="submission" date="2024-07" db="EMBL/GenBank/DDBJ databases">
        <authorList>
            <person name="Yu S.T."/>
        </authorList>
    </citation>
    <scope>NUCLEOTIDE SEQUENCE</scope>
    <source>
        <strain evidence="1">R35</strain>
    </source>
</reference>
<evidence type="ECO:0008006" key="2">
    <source>
        <dbReference type="Google" id="ProtNLM"/>
    </source>
</evidence>
<gene>
    <name evidence="1" type="ORF">AB5J50_38610</name>
</gene>
<evidence type="ECO:0000313" key="1">
    <source>
        <dbReference type="EMBL" id="XDQ66311.1"/>
    </source>
</evidence>
<organism evidence="1">
    <name type="scientific">Streptomyces sp. R35</name>
    <dbReference type="NCBI Taxonomy" id="3238630"/>
    <lineage>
        <taxon>Bacteria</taxon>
        <taxon>Bacillati</taxon>
        <taxon>Actinomycetota</taxon>
        <taxon>Actinomycetes</taxon>
        <taxon>Kitasatosporales</taxon>
        <taxon>Streptomycetaceae</taxon>
        <taxon>Streptomyces</taxon>
    </lineage>
</organism>
<sequence>MTGQILTEVSAIVAPEREADRVAACRQLVARTLPDGLVRTELLSGQDGHWRIQLLWRDRAALDAVRAAPEGPAAPRLFREVGAEPALALSDVKVRRIAQIQPI</sequence>
<accession>A0AB39SHK1</accession>
<dbReference type="AlphaFoldDB" id="A0AB39SHK1"/>
<protein>
    <recommendedName>
        <fullName evidence="2">ABM domain-containing protein</fullName>
    </recommendedName>
</protein>
<dbReference type="SUPFAM" id="SSF54909">
    <property type="entry name" value="Dimeric alpha+beta barrel"/>
    <property type="match status" value="1"/>
</dbReference>
<proteinExistence type="predicted"/>
<dbReference type="EMBL" id="CP163440">
    <property type="protein sequence ID" value="XDQ66311.1"/>
    <property type="molecule type" value="Genomic_DNA"/>
</dbReference>
<dbReference type="RefSeq" id="WP_369263330.1">
    <property type="nucleotide sequence ID" value="NZ_CP163440.1"/>
</dbReference>